<comment type="cofactor">
    <cofactor evidence="9">
        <name>Mg(2+)</name>
        <dbReference type="ChEBI" id="CHEBI:18420"/>
    </cofactor>
</comment>
<dbReference type="SUPFAM" id="SSF55658">
    <property type="entry name" value="L9 N-domain-like"/>
    <property type="match status" value="1"/>
</dbReference>
<evidence type="ECO:0000256" key="7">
    <source>
        <dbReference type="ARBA" id="ARBA00023204"/>
    </source>
</evidence>
<comment type="similarity">
    <text evidence="9">Belongs to the helicase family.</text>
</comment>
<protein>
    <recommendedName>
        <fullName evidence="9">ATP-dependent DNA helicase</fullName>
        <ecNumber evidence="9">5.6.2.3</ecNumber>
    </recommendedName>
</protein>
<evidence type="ECO:0000256" key="3">
    <source>
        <dbReference type="ARBA" id="ARBA00022801"/>
    </source>
</evidence>
<dbReference type="GeneID" id="66070475"/>
<keyword evidence="3 9" id="KW-0378">Hydrolase</keyword>
<dbReference type="KEGG" id="more:E1B28_001399"/>
<dbReference type="Gene3D" id="3.40.970.10">
    <property type="entry name" value="Ribonuclease H1, N-terminal domain"/>
    <property type="match status" value="1"/>
</dbReference>
<keyword evidence="9" id="KW-0233">DNA recombination</keyword>
<dbReference type="InterPro" id="IPR011320">
    <property type="entry name" value="RNase_H1_N"/>
</dbReference>
<evidence type="ECO:0000256" key="9">
    <source>
        <dbReference type="RuleBase" id="RU363044"/>
    </source>
</evidence>
<dbReference type="InterPro" id="IPR051055">
    <property type="entry name" value="PIF1_helicase"/>
</dbReference>
<comment type="caution">
    <text evidence="11">The sequence shown here is derived from an EMBL/GenBank/DDBJ whole genome shotgun (WGS) entry which is preliminary data.</text>
</comment>
<evidence type="ECO:0000256" key="1">
    <source>
        <dbReference type="ARBA" id="ARBA00022741"/>
    </source>
</evidence>
<dbReference type="Pfam" id="PF01693">
    <property type="entry name" value="Cauli_VI"/>
    <property type="match status" value="1"/>
</dbReference>
<sequence length="503" mass="55690">MAKFKFYAVCVGREGPQIYTDWEQCKANITRYPGAKHRSFNLRSKAEDWISQHLLANPGDSDSEIELVDGPSTLKLTNIPVAHQKVDSDSDIEVVAYIPASKASKQLSLPPQSTSTQLRDTDVIVLSPEQEEVLKLMKNEKSVFYTGSAGTGKSVLLREIIKWFKASRKNLAITASTGIAAVNIGGTTVHSWAGIGLGLDPPKDIATKFFTNAQRFADVLKRWHQVDALIIDEISMLDGNLFDTLEYLARRIRESDLPFGGIQLILSGDFCQLPPVPSRGQQGSSKESCFTFEARSWEECVGPPIVLQKVFRQKDQHFVDMLNSMRFGHLDSSAVSAFHALSREVVYTDGIEPSELFPTRQEVDRANSTRLNKLQSEEVIYQAQDIPGTDADGNQVPWATASSLLNRLIVPKILSVKVGAQVMLVKNLFDHGLVNGSIGKIESFRTVLDAVEQGRTVGTTRSEGSGQDVSLENDPSVARLPRGRVWPVVRFSSERMLRATRFP</sequence>
<dbReference type="GO" id="GO:0006310">
    <property type="term" value="P:DNA recombination"/>
    <property type="evidence" value="ECO:0007669"/>
    <property type="project" value="UniProtKB-KW"/>
</dbReference>
<evidence type="ECO:0000256" key="6">
    <source>
        <dbReference type="ARBA" id="ARBA00023125"/>
    </source>
</evidence>
<dbReference type="InterPro" id="IPR049163">
    <property type="entry name" value="Pif1-like_2B_dom"/>
</dbReference>
<reference evidence="11" key="1">
    <citation type="journal article" date="2021" name="Genome Biol. Evol.">
        <title>The assembled and annotated genome of the fairy-ring fungus Marasmius oreades.</title>
        <authorList>
            <person name="Hiltunen M."/>
            <person name="Ament-Velasquez S.L."/>
            <person name="Johannesson H."/>
        </authorList>
    </citation>
    <scope>NUCLEOTIDE SEQUENCE</scope>
    <source>
        <strain evidence="11">03SP1</strain>
    </source>
</reference>
<evidence type="ECO:0000259" key="10">
    <source>
        <dbReference type="SMART" id="SM00382"/>
    </source>
</evidence>
<dbReference type="RefSeq" id="XP_043016037.1">
    <property type="nucleotide sequence ID" value="XM_043160702.1"/>
</dbReference>
<dbReference type="SUPFAM" id="SSF52540">
    <property type="entry name" value="P-loop containing nucleoside triphosphate hydrolases"/>
    <property type="match status" value="2"/>
</dbReference>
<keyword evidence="7 9" id="KW-0234">DNA repair</keyword>
<dbReference type="Pfam" id="PF05970">
    <property type="entry name" value="PIF1"/>
    <property type="match status" value="1"/>
</dbReference>
<name>A0A9P8AFD0_9AGAR</name>
<evidence type="ECO:0000256" key="8">
    <source>
        <dbReference type="ARBA" id="ARBA00023235"/>
    </source>
</evidence>
<dbReference type="Pfam" id="PF21530">
    <property type="entry name" value="Pif1_2B_dom"/>
    <property type="match status" value="1"/>
</dbReference>
<dbReference type="GO" id="GO:0043139">
    <property type="term" value="F:5'-3' DNA helicase activity"/>
    <property type="evidence" value="ECO:0007669"/>
    <property type="project" value="UniProtKB-EC"/>
</dbReference>
<dbReference type="PANTHER" id="PTHR47642">
    <property type="entry name" value="ATP-DEPENDENT DNA HELICASE"/>
    <property type="match status" value="1"/>
</dbReference>
<organism evidence="11 12">
    <name type="scientific">Marasmius oreades</name>
    <name type="common">fairy-ring Marasmius</name>
    <dbReference type="NCBI Taxonomy" id="181124"/>
    <lineage>
        <taxon>Eukaryota</taxon>
        <taxon>Fungi</taxon>
        <taxon>Dikarya</taxon>
        <taxon>Basidiomycota</taxon>
        <taxon>Agaricomycotina</taxon>
        <taxon>Agaricomycetes</taxon>
        <taxon>Agaricomycetidae</taxon>
        <taxon>Agaricales</taxon>
        <taxon>Marasmiineae</taxon>
        <taxon>Marasmiaceae</taxon>
        <taxon>Marasmius</taxon>
    </lineage>
</organism>
<keyword evidence="5 9" id="KW-0067">ATP-binding</keyword>
<evidence type="ECO:0000256" key="2">
    <source>
        <dbReference type="ARBA" id="ARBA00022763"/>
    </source>
</evidence>
<dbReference type="GO" id="GO:0000723">
    <property type="term" value="P:telomere maintenance"/>
    <property type="evidence" value="ECO:0007669"/>
    <property type="project" value="InterPro"/>
</dbReference>
<dbReference type="InterPro" id="IPR027417">
    <property type="entry name" value="P-loop_NTPase"/>
</dbReference>
<dbReference type="GO" id="GO:0006281">
    <property type="term" value="P:DNA repair"/>
    <property type="evidence" value="ECO:0007669"/>
    <property type="project" value="UniProtKB-KW"/>
</dbReference>
<dbReference type="SMART" id="SM00382">
    <property type="entry name" value="AAA"/>
    <property type="match status" value="1"/>
</dbReference>
<keyword evidence="12" id="KW-1185">Reference proteome</keyword>
<dbReference type="AlphaFoldDB" id="A0A9P8AFD0"/>
<keyword evidence="4 9" id="KW-0347">Helicase</keyword>
<evidence type="ECO:0000313" key="12">
    <source>
        <dbReference type="Proteomes" id="UP001049176"/>
    </source>
</evidence>
<dbReference type="InterPro" id="IPR037056">
    <property type="entry name" value="RNase_H1_N_sf"/>
</dbReference>
<dbReference type="EMBL" id="CM032181">
    <property type="protein sequence ID" value="KAG7099567.1"/>
    <property type="molecule type" value="Genomic_DNA"/>
</dbReference>
<keyword evidence="8" id="KW-0413">Isomerase</keyword>
<proteinExistence type="inferred from homology"/>
<evidence type="ECO:0000256" key="4">
    <source>
        <dbReference type="ARBA" id="ARBA00022806"/>
    </source>
</evidence>
<dbReference type="GO" id="GO:0005524">
    <property type="term" value="F:ATP binding"/>
    <property type="evidence" value="ECO:0007669"/>
    <property type="project" value="UniProtKB-KW"/>
</dbReference>
<dbReference type="Gene3D" id="3.40.50.300">
    <property type="entry name" value="P-loop containing nucleotide triphosphate hydrolases"/>
    <property type="match status" value="1"/>
</dbReference>
<keyword evidence="2 9" id="KW-0227">DNA damage</keyword>
<dbReference type="InterPro" id="IPR003593">
    <property type="entry name" value="AAA+_ATPase"/>
</dbReference>
<dbReference type="PANTHER" id="PTHR47642:SF5">
    <property type="entry name" value="ATP-DEPENDENT DNA HELICASE"/>
    <property type="match status" value="1"/>
</dbReference>
<evidence type="ECO:0000256" key="5">
    <source>
        <dbReference type="ARBA" id="ARBA00022840"/>
    </source>
</evidence>
<dbReference type="Proteomes" id="UP001049176">
    <property type="component" value="Chromosome 1"/>
</dbReference>
<dbReference type="CDD" id="cd18037">
    <property type="entry name" value="DEXSc_Pif1_like"/>
    <property type="match status" value="1"/>
</dbReference>
<comment type="catalytic activity">
    <reaction evidence="9">
        <text>ATP + H2O = ADP + phosphate + H(+)</text>
        <dbReference type="Rhea" id="RHEA:13065"/>
        <dbReference type="ChEBI" id="CHEBI:15377"/>
        <dbReference type="ChEBI" id="CHEBI:15378"/>
        <dbReference type="ChEBI" id="CHEBI:30616"/>
        <dbReference type="ChEBI" id="CHEBI:43474"/>
        <dbReference type="ChEBI" id="CHEBI:456216"/>
        <dbReference type="EC" id="5.6.2.3"/>
    </reaction>
</comment>
<feature type="domain" description="AAA+ ATPase" evidence="10">
    <location>
        <begin position="139"/>
        <end position="492"/>
    </location>
</feature>
<accession>A0A9P8AFD0</accession>
<dbReference type="GO" id="GO:0016787">
    <property type="term" value="F:hydrolase activity"/>
    <property type="evidence" value="ECO:0007669"/>
    <property type="project" value="UniProtKB-KW"/>
</dbReference>
<dbReference type="OrthoDB" id="432234at2759"/>
<gene>
    <name evidence="11" type="ORF">E1B28_001399</name>
</gene>
<dbReference type="InterPro" id="IPR010285">
    <property type="entry name" value="DNA_helicase_pif1-like_DEAD"/>
</dbReference>
<dbReference type="InterPro" id="IPR009027">
    <property type="entry name" value="Ribosomal_bL9/RNase_H1_N"/>
</dbReference>
<keyword evidence="1 9" id="KW-0547">Nucleotide-binding</keyword>
<evidence type="ECO:0000313" key="11">
    <source>
        <dbReference type="EMBL" id="KAG7099567.1"/>
    </source>
</evidence>
<dbReference type="EC" id="5.6.2.3" evidence="9"/>
<keyword evidence="6" id="KW-0238">DNA-binding</keyword>